<proteinExistence type="predicted"/>
<name>A0ACB9L5L2_BAUVA</name>
<dbReference type="Proteomes" id="UP000828941">
    <property type="component" value="Chromosome 12"/>
</dbReference>
<evidence type="ECO:0000313" key="2">
    <source>
        <dbReference type="Proteomes" id="UP000828941"/>
    </source>
</evidence>
<accession>A0ACB9L5L2</accession>
<sequence length="93" mass="10595">MFSSSSNMGGGVFHEEPSQWSSGGDLSSTIKNKAAISLPQTCGHKEAKLLTSKSEWNLKKKLWRCPHYLTDVDCYFFQWDDEATCERCKKWQG</sequence>
<organism evidence="1 2">
    <name type="scientific">Bauhinia variegata</name>
    <name type="common">Purple orchid tree</name>
    <name type="synonym">Phanera variegata</name>
    <dbReference type="NCBI Taxonomy" id="167791"/>
    <lineage>
        <taxon>Eukaryota</taxon>
        <taxon>Viridiplantae</taxon>
        <taxon>Streptophyta</taxon>
        <taxon>Embryophyta</taxon>
        <taxon>Tracheophyta</taxon>
        <taxon>Spermatophyta</taxon>
        <taxon>Magnoliopsida</taxon>
        <taxon>eudicotyledons</taxon>
        <taxon>Gunneridae</taxon>
        <taxon>Pentapetalae</taxon>
        <taxon>rosids</taxon>
        <taxon>fabids</taxon>
        <taxon>Fabales</taxon>
        <taxon>Fabaceae</taxon>
        <taxon>Cercidoideae</taxon>
        <taxon>Cercideae</taxon>
        <taxon>Bauhiniinae</taxon>
        <taxon>Bauhinia</taxon>
    </lineage>
</organism>
<dbReference type="EMBL" id="CM039437">
    <property type="protein sequence ID" value="KAI4305065.1"/>
    <property type="molecule type" value="Genomic_DNA"/>
</dbReference>
<keyword evidence="2" id="KW-1185">Reference proteome</keyword>
<comment type="caution">
    <text evidence="1">The sequence shown here is derived from an EMBL/GenBank/DDBJ whole genome shotgun (WGS) entry which is preliminary data.</text>
</comment>
<protein>
    <submittedName>
        <fullName evidence="1">Uncharacterized protein</fullName>
    </submittedName>
</protein>
<evidence type="ECO:0000313" key="1">
    <source>
        <dbReference type="EMBL" id="KAI4305065.1"/>
    </source>
</evidence>
<gene>
    <name evidence="1" type="ORF">L6164_028454</name>
</gene>
<reference evidence="1 2" key="1">
    <citation type="journal article" date="2022" name="DNA Res.">
        <title>Chromosomal-level genome assembly of the orchid tree Bauhinia variegata (Leguminosae; Cercidoideae) supports the allotetraploid origin hypothesis of Bauhinia.</title>
        <authorList>
            <person name="Zhong Y."/>
            <person name="Chen Y."/>
            <person name="Zheng D."/>
            <person name="Pang J."/>
            <person name="Liu Y."/>
            <person name="Luo S."/>
            <person name="Meng S."/>
            <person name="Qian L."/>
            <person name="Wei D."/>
            <person name="Dai S."/>
            <person name="Zhou R."/>
        </authorList>
    </citation>
    <scope>NUCLEOTIDE SEQUENCE [LARGE SCALE GENOMIC DNA]</scope>
    <source>
        <strain evidence="1">BV-YZ2020</strain>
    </source>
</reference>